<organism evidence="5">
    <name type="scientific">Candidatus Endohaliclona renieramycinifaciens</name>
    <dbReference type="NCBI Taxonomy" id="2565582"/>
    <lineage>
        <taxon>Bacteria</taxon>
        <taxon>Pseudomonadati</taxon>
        <taxon>Pseudomonadota</taxon>
        <taxon>Gammaproteobacteria</taxon>
        <taxon>Legionellales</taxon>
        <taxon>Candidatus Endohaliclona</taxon>
    </lineage>
</organism>
<dbReference type="EMBL" id="MK748465">
    <property type="protein sequence ID" value="QCC21433.1"/>
    <property type="molecule type" value="Genomic_DNA"/>
</dbReference>
<keyword evidence="5" id="KW-0614">Plasmid</keyword>
<evidence type="ECO:0000313" key="3">
    <source>
        <dbReference type="EMBL" id="QCC21401.1"/>
    </source>
</evidence>
<evidence type="ECO:0000313" key="4">
    <source>
        <dbReference type="EMBL" id="QCC21417.1"/>
    </source>
</evidence>
<geneLocation type="plasmid" evidence="3">
    <name>p-ren_Ren-Pal-02</name>
</geneLocation>
<protein>
    <submittedName>
        <fullName evidence="5">RenJ</fullName>
    </submittedName>
</protein>
<dbReference type="InterPro" id="IPR029063">
    <property type="entry name" value="SAM-dependent_MTases_sf"/>
</dbReference>
<geneLocation type="plasmid" evidence="5">
    <name>p-ren_Ren-PNG-07113</name>
</geneLocation>
<dbReference type="EMBL" id="MK748462">
    <property type="protein sequence ID" value="QCC21385.1"/>
    <property type="molecule type" value="Genomic_DNA"/>
</dbReference>
<sequence length="199" mass="22361">MKDPGYVEIFNSIAGVYDKRYGKSCKYAQDLIFKYTKNSNLKPEVILDIGCGTGALLDAATKVWSNSVLVGIDPAIKMINVARERIPTASLFVNHAEDIPLQDSSVDLIVSTTSFAHWSNQLLGLLEIRRVLSPMGSCIIVEHFKPNFLTRLSLLIINRLANFPESKDLEKMITNVGFELIHLKKIKSYLLVHFKHKLS</sequence>
<feature type="domain" description="Methyltransferase type 11" evidence="1">
    <location>
        <begin position="47"/>
        <end position="140"/>
    </location>
</feature>
<dbReference type="EMBL" id="MK748463">
    <property type="protein sequence ID" value="QCC21401.1"/>
    <property type="molecule type" value="Genomic_DNA"/>
</dbReference>
<accession>A0A4D6G3G9</accession>
<dbReference type="Pfam" id="PF08241">
    <property type="entry name" value="Methyltransf_11"/>
    <property type="match status" value="1"/>
</dbReference>
<dbReference type="EMBL" id="MK748464">
    <property type="protein sequence ID" value="QCC21417.1"/>
    <property type="molecule type" value="Genomic_DNA"/>
</dbReference>
<evidence type="ECO:0000313" key="5">
    <source>
        <dbReference type="EMBL" id="QCC21433.1"/>
    </source>
</evidence>
<dbReference type="GO" id="GO:0008757">
    <property type="term" value="F:S-adenosylmethionine-dependent methyltransferase activity"/>
    <property type="evidence" value="ECO:0007669"/>
    <property type="project" value="InterPro"/>
</dbReference>
<dbReference type="PANTHER" id="PTHR43591">
    <property type="entry name" value="METHYLTRANSFERASE"/>
    <property type="match status" value="1"/>
</dbReference>
<proteinExistence type="predicted"/>
<dbReference type="InterPro" id="IPR013216">
    <property type="entry name" value="Methyltransf_11"/>
</dbReference>
<geneLocation type="plasmid" evidence="4">
    <name>p-ren_Ren-PNG-07060</name>
</geneLocation>
<evidence type="ECO:0000259" key="1">
    <source>
        <dbReference type="Pfam" id="PF08241"/>
    </source>
</evidence>
<dbReference type="CDD" id="cd02440">
    <property type="entry name" value="AdoMet_MTases"/>
    <property type="match status" value="1"/>
</dbReference>
<dbReference type="PANTHER" id="PTHR43591:SF24">
    <property type="entry name" value="2-METHOXY-6-POLYPRENYL-1,4-BENZOQUINOL METHYLASE, MITOCHONDRIAL"/>
    <property type="match status" value="1"/>
</dbReference>
<reference evidence="5" key="1">
    <citation type="journal article" date="2019" name="Nat. Microbiol.">
        <title>Localized production of defence chemicals by intracellular symbionts of Haliclona sponges.</title>
        <authorList>
            <person name="Tianero M.D."/>
            <person name="Balaich J.N."/>
            <person name="Donia M.S."/>
        </authorList>
    </citation>
    <scope>NUCLEOTIDE SEQUENCE</scope>
    <source>
        <plasmid evidence="2">p-ren_Ren-Bali-16-03</plasmid>
        <plasmid evidence="3">p-ren_Ren-Pal-02</plasmid>
        <plasmid evidence="4">p-ren_Ren-PNG-07060</plasmid>
        <plasmid evidence="5">p-ren_Ren-PNG-07113</plasmid>
    </source>
</reference>
<dbReference type="Gene3D" id="3.40.50.150">
    <property type="entry name" value="Vaccinia Virus protein VP39"/>
    <property type="match status" value="1"/>
</dbReference>
<evidence type="ECO:0000313" key="2">
    <source>
        <dbReference type="EMBL" id="QCC21385.1"/>
    </source>
</evidence>
<dbReference type="AlphaFoldDB" id="A0A4D6G3G9"/>
<dbReference type="SUPFAM" id="SSF53335">
    <property type="entry name" value="S-adenosyl-L-methionine-dependent methyltransferases"/>
    <property type="match status" value="1"/>
</dbReference>
<geneLocation type="plasmid" evidence="2">
    <name>p-ren_Ren-Bali-16-03</name>
</geneLocation>
<name>A0A4D6G3G9_9GAMM</name>